<evidence type="ECO:0000313" key="1">
    <source>
        <dbReference type="EMBL" id="GAY63376.1"/>
    </source>
</evidence>
<dbReference type="AlphaFoldDB" id="A0A2H5QFH9"/>
<dbReference type="Proteomes" id="UP000236630">
    <property type="component" value="Unassembled WGS sequence"/>
</dbReference>
<proteinExistence type="predicted"/>
<evidence type="ECO:0000313" key="2">
    <source>
        <dbReference type="Proteomes" id="UP000236630"/>
    </source>
</evidence>
<dbReference type="Gene3D" id="3.20.20.70">
    <property type="entry name" value="Aldolase class I"/>
    <property type="match status" value="1"/>
</dbReference>
<accession>A0A2H5QFH9</accession>
<name>A0A2H5QFH9_CITUN</name>
<reference evidence="1 2" key="1">
    <citation type="journal article" date="2017" name="Front. Genet.">
        <title>Draft sequencing of the heterozygous diploid genome of Satsuma (Citrus unshiu Marc.) using a hybrid assembly approach.</title>
        <authorList>
            <person name="Shimizu T."/>
            <person name="Tanizawa Y."/>
            <person name="Mochizuki T."/>
            <person name="Nagasaki H."/>
            <person name="Yoshioka T."/>
            <person name="Toyoda A."/>
            <person name="Fujiyama A."/>
            <person name="Kaminuma E."/>
            <person name="Nakamura Y."/>
        </authorList>
    </citation>
    <scope>NUCLEOTIDE SEQUENCE [LARGE SCALE GENOMIC DNA]</scope>
    <source>
        <strain evidence="2">cv. Miyagawa wase</strain>
    </source>
</reference>
<dbReference type="EMBL" id="BDQV01000348">
    <property type="protein sequence ID" value="GAY63376.1"/>
    <property type="molecule type" value="Genomic_DNA"/>
</dbReference>
<gene>
    <name evidence="1" type="ORF">CUMW_225030</name>
</gene>
<comment type="caution">
    <text evidence="1">The sequence shown here is derived from an EMBL/GenBank/DDBJ whole genome shotgun (WGS) entry which is preliminary data.</text>
</comment>
<protein>
    <submittedName>
        <fullName evidence="1">Uncharacterized protein</fullName>
    </submittedName>
</protein>
<sequence length="108" mass="12156">MPIITLNQSATTYTTQTLAGGPFLTLVQTASVQISIEAIRTICKVHAELRKWLKDNVNAEVAASTRIIYRATSKKWQQLENERLKETTGLGSFAGYLLRMGVYLLEFY</sequence>
<keyword evidence="2" id="KW-1185">Reference proteome</keyword>
<organism evidence="1 2">
    <name type="scientific">Citrus unshiu</name>
    <name type="common">Satsuma mandarin</name>
    <name type="synonym">Citrus nobilis var. unshiu</name>
    <dbReference type="NCBI Taxonomy" id="55188"/>
    <lineage>
        <taxon>Eukaryota</taxon>
        <taxon>Viridiplantae</taxon>
        <taxon>Streptophyta</taxon>
        <taxon>Embryophyta</taxon>
        <taxon>Tracheophyta</taxon>
        <taxon>Spermatophyta</taxon>
        <taxon>Magnoliopsida</taxon>
        <taxon>eudicotyledons</taxon>
        <taxon>Gunneridae</taxon>
        <taxon>Pentapetalae</taxon>
        <taxon>rosids</taxon>
        <taxon>malvids</taxon>
        <taxon>Sapindales</taxon>
        <taxon>Rutaceae</taxon>
        <taxon>Aurantioideae</taxon>
        <taxon>Citrus</taxon>
    </lineage>
</organism>
<dbReference type="InterPro" id="IPR013785">
    <property type="entry name" value="Aldolase_TIM"/>
</dbReference>